<dbReference type="GO" id="GO:0005829">
    <property type="term" value="C:cytosol"/>
    <property type="evidence" value="ECO:0007669"/>
    <property type="project" value="TreeGrafter"/>
</dbReference>
<comment type="similarity">
    <text evidence="7">Belongs to the dTDP-4-dehydrorhamnose 3,5-epimerase family.</text>
</comment>
<comment type="function">
    <text evidence="2 7">Catalyzes the epimerization of the C3' and C5'positions of dTDP-6-deoxy-D-xylo-4-hexulose, forming dTDP-6-deoxy-L-lyxo-4-hexulose.</text>
</comment>
<gene>
    <name evidence="8" type="primary">rfbC</name>
    <name evidence="8" type="ORF">H3V42_10420</name>
</gene>
<dbReference type="GO" id="GO:0008830">
    <property type="term" value="F:dTDP-4-dehydrorhamnose 3,5-epimerase activity"/>
    <property type="evidence" value="ECO:0007669"/>
    <property type="project" value="UniProtKB-UniRule"/>
</dbReference>
<dbReference type="Proteomes" id="UP000515377">
    <property type="component" value="Chromosome"/>
</dbReference>
<evidence type="ECO:0000256" key="7">
    <source>
        <dbReference type="RuleBase" id="RU364069"/>
    </source>
</evidence>
<evidence type="ECO:0000313" key="8">
    <source>
        <dbReference type="EMBL" id="QNG47954.1"/>
    </source>
</evidence>
<name>A0A9X7UEQ5_SPHYA</name>
<evidence type="ECO:0000256" key="4">
    <source>
        <dbReference type="ARBA" id="ARBA00019595"/>
    </source>
</evidence>
<dbReference type="InterPro" id="IPR014710">
    <property type="entry name" value="RmlC-like_jellyroll"/>
</dbReference>
<proteinExistence type="inferred from homology"/>
<comment type="catalytic activity">
    <reaction evidence="1 7">
        <text>dTDP-4-dehydro-6-deoxy-alpha-D-glucose = dTDP-4-dehydro-beta-L-rhamnose</text>
        <dbReference type="Rhea" id="RHEA:16969"/>
        <dbReference type="ChEBI" id="CHEBI:57649"/>
        <dbReference type="ChEBI" id="CHEBI:62830"/>
        <dbReference type="EC" id="5.1.3.13"/>
    </reaction>
</comment>
<reference evidence="8 9" key="1">
    <citation type="submission" date="2020-07" db="EMBL/GenBank/DDBJ databases">
        <title>Whole genome sequence of Sphingobium yanoikuyae A3.</title>
        <authorList>
            <person name="Han S.-S."/>
        </authorList>
    </citation>
    <scope>NUCLEOTIDE SEQUENCE [LARGE SCALE GENOMIC DNA]</scope>
    <source>
        <strain evidence="8 9">A3</strain>
    </source>
</reference>
<evidence type="ECO:0000313" key="9">
    <source>
        <dbReference type="Proteomes" id="UP000515377"/>
    </source>
</evidence>
<dbReference type="EC" id="5.1.3.13" evidence="3 7"/>
<evidence type="ECO:0000256" key="6">
    <source>
        <dbReference type="PIRSR" id="PIRSR600888-3"/>
    </source>
</evidence>
<comment type="subunit">
    <text evidence="7">Homodimer.</text>
</comment>
<accession>A0A9X7UEQ5</accession>
<dbReference type="AlphaFoldDB" id="A0A9X7UEQ5"/>
<sequence>MICEALAIPGVVQFVPQKREDDRGYFCELFRKDWFNQNVVDVELVQENQSLSRYAGTIRGLHFQTMPFTQGKLVRCQAGALVDVVVDMRRGSPTFGHWLAVELSQDNGRQLWIPPGTAHGFCTLLPNTVISYKVSAYYSPEHDRGMAWDDPDIAISWPAVADPTFLSPKDRMHPRLAELPAFFTYGDR</sequence>
<dbReference type="GO" id="GO:0000271">
    <property type="term" value="P:polysaccharide biosynthetic process"/>
    <property type="evidence" value="ECO:0007669"/>
    <property type="project" value="TreeGrafter"/>
</dbReference>
<dbReference type="Pfam" id="PF00908">
    <property type="entry name" value="dTDP_sugar_isom"/>
    <property type="match status" value="1"/>
</dbReference>
<dbReference type="PANTHER" id="PTHR21047">
    <property type="entry name" value="DTDP-6-DEOXY-D-GLUCOSE-3,5 EPIMERASE"/>
    <property type="match status" value="1"/>
</dbReference>
<feature type="active site" description="Proton acceptor" evidence="5">
    <location>
        <position position="62"/>
    </location>
</feature>
<evidence type="ECO:0000256" key="3">
    <source>
        <dbReference type="ARBA" id="ARBA00012098"/>
    </source>
</evidence>
<dbReference type="EMBL" id="CP060122">
    <property type="protein sequence ID" value="QNG47954.1"/>
    <property type="molecule type" value="Genomic_DNA"/>
</dbReference>
<evidence type="ECO:0000256" key="5">
    <source>
        <dbReference type="PIRSR" id="PIRSR600888-1"/>
    </source>
</evidence>
<dbReference type="InterPro" id="IPR011051">
    <property type="entry name" value="RmlC_Cupin_sf"/>
</dbReference>
<keyword evidence="7 8" id="KW-0413">Isomerase</keyword>
<dbReference type="InterPro" id="IPR000888">
    <property type="entry name" value="RmlC-like"/>
</dbReference>
<feature type="site" description="Participates in a stacking interaction with the thymidine ring of dTDP-4-oxo-6-deoxyglucose" evidence="6">
    <location>
        <position position="138"/>
    </location>
</feature>
<dbReference type="GO" id="GO:0019305">
    <property type="term" value="P:dTDP-rhamnose biosynthetic process"/>
    <property type="evidence" value="ECO:0007669"/>
    <property type="project" value="UniProtKB-UniRule"/>
</dbReference>
<dbReference type="SUPFAM" id="SSF51182">
    <property type="entry name" value="RmlC-like cupins"/>
    <property type="match status" value="1"/>
</dbReference>
<dbReference type="PANTHER" id="PTHR21047:SF2">
    <property type="entry name" value="THYMIDINE DIPHOSPHO-4-KETO-RHAMNOSE 3,5-EPIMERASE"/>
    <property type="match status" value="1"/>
</dbReference>
<comment type="pathway">
    <text evidence="7">Carbohydrate biosynthesis; dTDP-L-rhamnose biosynthesis.</text>
</comment>
<dbReference type="NCBIfam" id="TIGR01221">
    <property type="entry name" value="rmlC"/>
    <property type="match status" value="1"/>
</dbReference>
<organism evidence="8 9">
    <name type="scientific">Sphingobium yanoikuyae</name>
    <name type="common">Sphingomonas yanoikuyae</name>
    <dbReference type="NCBI Taxonomy" id="13690"/>
    <lineage>
        <taxon>Bacteria</taxon>
        <taxon>Pseudomonadati</taxon>
        <taxon>Pseudomonadota</taxon>
        <taxon>Alphaproteobacteria</taxon>
        <taxon>Sphingomonadales</taxon>
        <taxon>Sphingomonadaceae</taxon>
        <taxon>Sphingobium</taxon>
    </lineage>
</organism>
<dbReference type="CDD" id="cd00438">
    <property type="entry name" value="cupin_RmlC"/>
    <property type="match status" value="1"/>
</dbReference>
<dbReference type="Gene3D" id="2.60.120.10">
    <property type="entry name" value="Jelly Rolls"/>
    <property type="match status" value="1"/>
</dbReference>
<protein>
    <recommendedName>
        <fullName evidence="4 7">dTDP-4-dehydrorhamnose 3,5-epimerase</fullName>
        <ecNumber evidence="3 7">5.1.3.13</ecNumber>
    </recommendedName>
    <alternativeName>
        <fullName evidence="7">Thymidine diphospho-4-keto-rhamnose 3,5-epimerase</fullName>
    </alternativeName>
</protein>
<evidence type="ECO:0000256" key="2">
    <source>
        <dbReference type="ARBA" id="ARBA00001997"/>
    </source>
</evidence>
<evidence type="ECO:0000256" key="1">
    <source>
        <dbReference type="ARBA" id="ARBA00001298"/>
    </source>
</evidence>
<feature type="active site" description="Proton donor" evidence="5">
    <location>
        <position position="132"/>
    </location>
</feature>